<sequence length="300" mass="35642">MASLTSIFGDSANIDSAGYLKQIFNKKDISDSVESLIKRRFALWNWLFICRRQLYRDRICCGLKRDENLNVIRDKDGRIEFLERPIEWKKLIGLNDDHLYQKILLDRLDPMYQEFILMLGNGDETKGKDVLRKKLIKEEYALSTKAVEYARAKIFFELNAEAEYLRAEAGAYSGYKAFKLFFPKTEIYFQKEMSKKMDKDYEDKLADARLGEQRFDNWKKDKWDRDRAKIQIDFYVKEWIAENGEDRFVLFDNVNEDMIKPTDFQSLLTRYIPFVPKCVDLYNKYEILIWGQGLAVTFDA</sequence>
<proteinExistence type="predicted"/>
<keyword evidence="4" id="KW-1185">Reference proteome</keyword>
<reference evidence="1 3" key="3">
    <citation type="journal article" date="2024" name="Syst. Appl. Microbiol.">
        <title>Helicobacter cappadocius sp. nov., from lizards: The first psychrotrophic Helicobacter species.</title>
        <authorList>
            <person name="Aydin F."/>
            <person name="Tarhane S."/>
            <person name="Karakaya E."/>
            <person name="Abay S."/>
            <person name="Kayman T."/>
            <person name="Guran O."/>
            <person name="Bozkurt E."/>
            <person name="Uzum N."/>
            <person name="Avci A."/>
            <person name="Olgun K."/>
            <person name="Jablonski D."/>
            <person name="Guran C."/>
            <person name="Burcin Saticioglu I."/>
        </authorList>
    </citation>
    <scope>NUCLEOTIDE SEQUENCE [LARGE SCALE GENOMIC DNA]</scope>
    <source>
        <strain evidence="1">Faydin-H75</strain>
        <strain evidence="3">faydin-H76</strain>
    </source>
</reference>
<evidence type="ECO:0000313" key="1">
    <source>
        <dbReference type="EMBL" id="MDO7253849.1"/>
    </source>
</evidence>
<accession>A0AA90PLU8</accession>
<dbReference type="Proteomes" id="UP001177258">
    <property type="component" value="Unassembled WGS sequence"/>
</dbReference>
<dbReference type="Proteomes" id="UP001240777">
    <property type="component" value="Unassembled WGS sequence"/>
</dbReference>
<dbReference type="RefSeq" id="WP_305517687.1">
    <property type="nucleotide sequence ID" value="NZ_JAUPEV010000016.1"/>
</dbReference>
<dbReference type="EMBL" id="JAUYZK010000017">
    <property type="protein sequence ID" value="MDP2539805.1"/>
    <property type="molecule type" value="Genomic_DNA"/>
</dbReference>
<comment type="caution">
    <text evidence="2">The sequence shown here is derived from an EMBL/GenBank/DDBJ whole genome shotgun (WGS) entry which is preliminary data.</text>
</comment>
<name>A0AA90PLU8_9HELI</name>
<evidence type="ECO:0000313" key="4">
    <source>
        <dbReference type="Proteomes" id="UP001240777"/>
    </source>
</evidence>
<reference evidence="1" key="2">
    <citation type="submission" date="2023-07" db="EMBL/GenBank/DDBJ databases">
        <authorList>
            <person name="Aydin F."/>
            <person name="Tarhane S."/>
            <person name="Saticioglu I.B."/>
            <person name="Karakaya E."/>
            <person name="Abay S."/>
            <person name="Guran O."/>
            <person name="Bozkurt E."/>
            <person name="Uzum N."/>
            <person name="Olgun K."/>
            <person name="Jablonski D."/>
        </authorList>
    </citation>
    <scope>NUCLEOTIDE SEQUENCE</scope>
    <source>
        <strain evidence="1">Faydin-H75</strain>
    </source>
</reference>
<dbReference type="AlphaFoldDB" id="A0AA90PLU8"/>
<evidence type="ECO:0000313" key="2">
    <source>
        <dbReference type="EMBL" id="MDP2539805.1"/>
    </source>
</evidence>
<evidence type="ECO:0000313" key="3">
    <source>
        <dbReference type="Proteomes" id="UP001177258"/>
    </source>
</evidence>
<organism evidence="2 3">
    <name type="scientific">Helicobacter cappadocius</name>
    <dbReference type="NCBI Taxonomy" id="3063998"/>
    <lineage>
        <taxon>Bacteria</taxon>
        <taxon>Pseudomonadati</taxon>
        <taxon>Campylobacterota</taxon>
        <taxon>Epsilonproteobacteria</taxon>
        <taxon>Campylobacterales</taxon>
        <taxon>Helicobacteraceae</taxon>
        <taxon>Helicobacter</taxon>
    </lineage>
</organism>
<dbReference type="EMBL" id="JAUPEV010000016">
    <property type="protein sequence ID" value="MDO7253849.1"/>
    <property type="molecule type" value="Genomic_DNA"/>
</dbReference>
<reference evidence="2 4" key="1">
    <citation type="submission" date="2023-07" db="EMBL/GenBank/DDBJ databases">
        <title>Unpublished Manusciprt.</title>
        <authorList>
            <person name="Aydin F."/>
            <person name="Tarhane S."/>
            <person name="Saticioglu I.B."/>
            <person name="Karakaya E."/>
            <person name="Abay S."/>
            <person name="Guran O."/>
            <person name="Bozkurt E."/>
            <person name="Uzum N."/>
            <person name="Olgun K."/>
            <person name="Jablonski D."/>
        </authorList>
    </citation>
    <scope>NUCLEOTIDE SEQUENCE</scope>
    <source>
        <strain evidence="4">faydin-H75</strain>
        <strain evidence="2">Faydin-H76</strain>
    </source>
</reference>
<gene>
    <name evidence="1" type="ORF">Q5I04_08020</name>
    <name evidence="2" type="ORF">Q5I06_08470</name>
</gene>
<protein>
    <submittedName>
        <fullName evidence="2">Uncharacterized protein</fullName>
    </submittedName>
</protein>